<feature type="region of interest" description="Disordered" evidence="1">
    <location>
        <begin position="69"/>
        <end position="89"/>
    </location>
</feature>
<dbReference type="EMBL" id="HBKO01036312">
    <property type="protein sequence ID" value="CAE2261194.1"/>
    <property type="molecule type" value="Transcribed_RNA"/>
</dbReference>
<evidence type="ECO:0000313" key="2">
    <source>
        <dbReference type="EMBL" id="CAE2261194.1"/>
    </source>
</evidence>
<evidence type="ECO:0000256" key="1">
    <source>
        <dbReference type="SAM" id="MobiDB-lite"/>
    </source>
</evidence>
<gene>
    <name evidence="2" type="ORF">CPOL0286_LOCUS16573</name>
</gene>
<dbReference type="Gene3D" id="2.30.30.40">
    <property type="entry name" value="SH3 Domains"/>
    <property type="match status" value="1"/>
</dbReference>
<name>A0A7S4N2L9_9EUKA</name>
<dbReference type="AlphaFoldDB" id="A0A7S4N2L9"/>
<evidence type="ECO:0008006" key="3">
    <source>
        <dbReference type="Google" id="ProtNLM"/>
    </source>
</evidence>
<accession>A0A7S4N2L9</accession>
<proteinExistence type="predicted"/>
<protein>
    <recommendedName>
        <fullName evidence="3">SH3 domain-containing protein</fullName>
    </recommendedName>
</protein>
<organism evidence="2">
    <name type="scientific">Prymnesium polylepis</name>
    <dbReference type="NCBI Taxonomy" id="72548"/>
    <lineage>
        <taxon>Eukaryota</taxon>
        <taxon>Haptista</taxon>
        <taxon>Haptophyta</taxon>
        <taxon>Prymnesiophyceae</taxon>
        <taxon>Prymnesiales</taxon>
        <taxon>Prymnesiaceae</taxon>
        <taxon>Prymnesium</taxon>
    </lineage>
</organism>
<sequence>MMYKTVQRMPLTEYYWQHIVRLDEQANEGGKRIFRARTDERQAVHARMLQGISEALEALQLRLLPGSDVQRPRRWEPPPGWSPQRGRNPQWAFSALSGNAFQAVGRNNNRVLEFAFERDLKECEIVLGGEHLVIRDLQVEYGADSGPVSFTLSNNQRKHRLRRTTDLPQAMVVRPSGSRVTLRREPRDSNDAAAFIDGRDVVGTKVGVVLRDRPNGWARVRRADGVEGWMKTRYIAQPMDVD</sequence>
<reference evidence="2" key="1">
    <citation type="submission" date="2021-01" db="EMBL/GenBank/DDBJ databases">
        <authorList>
            <person name="Corre E."/>
            <person name="Pelletier E."/>
            <person name="Niang G."/>
            <person name="Scheremetjew M."/>
            <person name="Finn R."/>
            <person name="Kale V."/>
            <person name="Holt S."/>
            <person name="Cochrane G."/>
            <person name="Meng A."/>
            <person name="Brown T."/>
            <person name="Cohen L."/>
        </authorList>
    </citation>
    <scope>NUCLEOTIDE SEQUENCE</scope>
    <source>
        <strain evidence="2">UIO037</strain>
    </source>
</reference>